<evidence type="ECO:0000313" key="4">
    <source>
        <dbReference type="EMBL" id="QBE49138.1"/>
    </source>
</evidence>
<feature type="transmembrane region" description="Helical" evidence="2">
    <location>
        <begin position="228"/>
        <end position="246"/>
    </location>
</feature>
<feature type="transmembrane region" description="Helical" evidence="2">
    <location>
        <begin position="272"/>
        <end position="290"/>
    </location>
</feature>
<reference evidence="4 5" key="1">
    <citation type="submission" date="2019-02" db="EMBL/GenBank/DDBJ databases">
        <authorList>
            <person name="Sun L."/>
            <person name="Pan D."/>
            <person name="Wu X."/>
        </authorList>
    </citation>
    <scope>NUCLEOTIDE SEQUENCE [LARGE SCALE GENOMIC DNA]</scope>
    <source>
        <strain evidence="4 5">JW-1</strain>
    </source>
</reference>
<accession>A0A4P6KGM5</accession>
<feature type="transmembrane region" description="Helical" evidence="2">
    <location>
        <begin position="390"/>
        <end position="406"/>
    </location>
</feature>
<organism evidence="4 5">
    <name type="scientific">Leucobacter triazinivorans</name>
    <dbReference type="NCBI Taxonomy" id="1784719"/>
    <lineage>
        <taxon>Bacteria</taxon>
        <taxon>Bacillati</taxon>
        <taxon>Actinomycetota</taxon>
        <taxon>Actinomycetes</taxon>
        <taxon>Micrococcales</taxon>
        <taxon>Microbacteriaceae</taxon>
        <taxon>Leucobacter</taxon>
    </lineage>
</organism>
<dbReference type="AlphaFoldDB" id="A0A4P6KGM5"/>
<dbReference type="KEGG" id="ltr:EVS81_10025"/>
<dbReference type="Pfam" id="PF07786">
    <property type="entry name" value="HGSNAT_cat"/>
    <property type="match status" value="1"/>
</dbReference>
<feature type="transmembrane region" description="Helical" evidence="2">
    <location>
        <begin position="358"/>
        <end position="378"/>
    </location>
</feature>
<protein>
    <submittedName>
        <fullName evidence="4">DUF1624 domain-containing protein</fullName>
    </submittedName>
</protein>
<evidence type="ECO:0000313" key="5">
    <source>
        <dbReference type="Proteomes" id="UP000289260"/>
    </source>
</evidence>
<evidence type="ECO:0000256" key="2">
    <source>
        <dbReference type="SAM" id="Phobius"/>
    </source>
</evidence>
<keyword evidence="2" id="KW-0812">Transmembrane</keyword>
<feature type="transmembrane region" description="Helical" evidence="2">
    <location>
        <begin position="426"/>
        <end position="445"/>
    </location>
</feature>
<sequence>MLCSDTARTAQEPRIRPATNRSRRRFFACGGLTAACARVEAGARGGGAVAEEPENPDTPGKPEKRGNPPAARPSASPERRAEPGRTPLERLRANFAALEPPARLPGIDLARGLAVIGMYAAHLAVIAPLVWGRPETWSGLVSGRSSILFATLAGVSLAIAAAAARRRSRSGPGRWWGLRTQLALRAALIWLLGITLDDLDVPVYVILPAYGVLFLIGIPLLRLPTSGLFALAALLAVSMPVAVAAIDRALAERPDGAAIEETLRLFGWNYPFLLWAAFIAAGIGAGRVLLTSPRRAWALLVSGAALAGLGYGIVGPIGARAVRSGALEAPAGSGPWLIAVLQDAPHASGVGEAVGSGGFALAVIGACALIGATPLRLLLWPLRALGSMPLTAYVAHILIWAVWIAVGTARDPALDPWFDFRALDPFWPMTLGALLGCSLWAALLGRGPMERLLGLLTRGPTRRGRVGRPGAG</sequence>
<dbReference type="OrthoDB" id="4966979at2"/>
<dbReference type="Proteomes" id="UP000289260">
    <property type="component" value="Chromosome"/>
</dbReference>
<proteinExistence type="predicted"/>
<feature type="transmembrane region" description="Helical" evidence="2">
    <location>
        <begin position="176"/>
        <end position="195"/>
    </location>
</feature>
<feature type="transmembrane region" description="Helical" evidence="2">
    <location>
        <begin position="143"/>
        <end position="164"/>
    </location>
</feature>
<gene>
    <name evidence="4" type="ORF">EVS81_10025</name>
</gene>
<feature type="region of interest" description="Disordered" evidence="1">
    <location>
        <begin position="43"/>
        <end position="86"/>
    </location>
</feature>
<keyword evidence="2" id="KW-1133">Transmembrane helix</keyword>
<feature type="transmembrane region" description="Helical" evidence="2">
    <location>
        <begin position="201"/>
        <end position="221"/>
    </location>
</feature>
<keyword evidence="2" id="KW-0472">Membrane</keyword>
<feature type="domain" description="Heparan-alpha-glucosaminide N-acetyltransferase catalytic" evidence="3">
    <location>
        <begin position="103"/>
        <end position="296"/>
    </location>
</feature>
<name>A0A4P6KGM5_9MICO</name>
<evidence type="ECO:0000259" key="3">
    <source>
        <dbReference type="Pfam" id="PF07786"/>
    </source>
</evidence>
<feature type="transmembrane region" description="Helical" evidence="2">
    <location>
        <begin position="297"/>
        <end position="319"/>
    </location>
</feature>
<dbReference type="EMBL" id="CP035806">
    <property type="protein sequence ID" value="QBE49138.1"/>
    <property type="molecule type" value="Genomic_DNA"/>
</dbReference>
<dbReference type="InterPro" id="IPR012429">
    <property type="entry name" value="HGSNAT_cat"/>
</dbReference>
<feature type="compositionally biased region" description="Basic and acidic residues" evidence="1">
    <location>
        <begin position="77"/>
        <end position="86"/>
    </location>
</feature>
<feature type="transmembrane region" description="Helical" evidence="2">
    <location>
        <begin position="113"/>
        <end position="131"/>
    </location>
</feature>
<keyword evidence="5" id="KW-1185">Reference proteome</keyword>
<evidence type="ECO:0000256" key="1">
    <source>
        <dbReference type="SAM" id="MobiDB-lite"/>
    </source>
</evidence>